<protein>
    <submittedName>
        <fullName evidence="7">Na/Pi symporter</fullName>
    </submittedName>
</protein>
<evidence type="ECO:0000256" key="6">
    <source>
        <dbReference type="SAM" id="Phobius"/>
    </source>
</evidence>
<evidence type="ECO:0000256" key="4">
    <source>
        <dbReference type="ARBA" id="ARBA00022989"/>
    </source>
</evidence>
<comment type="subcellular location">
    <subcellularLocation>
        <location evidence="1">Cell membrane</location>
        <topology evidence="1">Multi-pass membrane protein</topology>
    </subcellularLocation>
</comment>
<keyword evidence="3 6" id="KW-0812">Transmembrane</keyword>
<dbReference type="Pfam" id="PF02690">
    <property type="entry name" value="Na_Pi_cotrans"/>
    <property type="match status" value="2"/>
</dbReference>
<gene>
    <name evidence="7" type="ORF">P2G67_05900</name>
</gene>
<dbReference type="RefSeq" id="WP_275820992.1">
    <property type="nucleotide sequence ID" value="NZ_JARHUD010000003.1"/>
</dbReference>
<dbReference type="NCBIfam" id="NF037997">
    <property type="entry name" value="Na_Pi_symport"/>
    <property type="match status" value="1"/>
</dbReference>
<name>A0ABT5YKP2_9PROT</name>
<keyword evidence="4 6" id="KW-1133">Transmembrane helix</keyword>
<feature type="transmembrane region" description="Helical" evidence="6">
    <location>
        <begin position="6"/>
        <end position="25"/>
    </location>
</feature>
<organism evidence="7 8">
    <name type="scientific">Aquibaculum arenosum</name>
    <dbReference type="NCBI Taxonomy" id="3032591"/>
    <lineage>
        <taxon>Bacteria</taxon>
        <taxon>Pseudomonadati</taxon>
        <taxon>Pseudomonadota</taxon>
        <taxon>Alphaproteobacteria</taxon>
        <taxon>Rhodospirillales</taxon>
        <taxon>Rhodovibrionaceae</taxon>
        <taxon>Aquibaculum</taxon>
    </lineage>
</organism>
<sequence>MESFASLFAGLGLFFIGIRYIGSHLKRMTGRRFRRAVAAATRRSGTSAIVGVVAGALTQSSNAVTFIAVGLVTAGLTEVRRAAPLVAWSNVGTAGLVLLAAMDIRLLVLFLLGLVGFAYYFDVERSARWRHVVGALLGIGLLFLGLQYIKAAAGPLRELEWMSAFLTFAGTADWLGLVIGLLGALILQSSATLTIMAVTLTGLGLLSLEQTLVLVLGSGVGSGLSVAVMAGGLSGSARQLAYFQVAVKLLGSLGVLLLFWLERDGGVPLLLAAVQALAEGTALQMALLFLVIQLAGALLSHPLQRPLLRLCASLAPPAPAEALARPRFLYDQALEDSAIALELVEREQQALLTRLPALIPADGQVAPPPAERQAVLEASQEVVAEVERFLSEVVQRSEGDEALERAMNFKSRNALLQALCETLDELMTALDTSNGSAGPPPLSVNLTEAAHALLDSLMEAGGEGEAVDPQLLRALTADRSALMERLRRDLLRNGADLDADQRNGLLAATALFERLVWLIHRYAVLLPDSLAEGISQKAPERAST</sequence>
<accession>A0ABT5YKP2</accession>
<keyword evidence="2" id="KW-1003">Cell membrane</keyword>
<evidence type="ECO:0000256" key="2">
    <source>
        <dbReference type="ARBA" id="ARBA00022475"/>
    </source>
</evidence>
<evidence type="ECO:0000256" key="1">
    <source>
        <dbReference type="ARBA" id="ARBA00004651"/>
    </source>
</evidence>
<feature type="transmembrane region" description="Helical" evidence="6">
    <location>
        <begin position="46"/>
        <end position="76"/>
    </location>
</feature>
<evidence type="ECO:0000256" key="5">
    <source>
        <dbReference type="ARBA" id="ARBA00023136"/>
    </source>
</evidence>
<reference evidence="7 8" key="1">
    <citation type="submission" date="2023-03" db="EMBL/GenBank/DDBJ databases">
        <title>Fodinicurvata sp. CAU 1616 isolated from sea sendiment.</title>
        <authorList>
            <person name="Kim W."/>
        </authorList>
    </citation>
    <scope>NUCLEOTIDE SEQUENCE [LARGE SCALE GENOMIC DNA]</scope>
    <source>
        <strain evidence="7 8">CAU 1616</strain>
    </source>
</reference>
<dbReference type="PANTHER" id="PTHR10010:SF46">
    <property type="entry name" value="SODIUM-DEPENDENT PHOSPHATE TRANSPORT PROTEIN 2B"/>
    <property type="match status" value="1"/>
</dbReference>
<dbReference type="Proteomes" id="UP001215503">
    <property type="component" value="Unassembled WGS sequence"/>
</dbReference>
<evidence type="ECO:0000313" key="8">
    <source>
        <dbReference type="Proteomes" id="UP001215503"/>
    </source>
</evidence>
<feature type="transmembrane region" description="Helical" evidence="6">
    <location>
        <begin position="96"/>
        <end position="120"/>
    </location>
</feature>
<proteinExistence type="predicted"/>
<comment type="caution">
    <text evidence="7">The sequence shown here is derived from an EMBL/GenBank/DDBJ whole genome shotgun (WGS) entry which is preliminary data.</text>
</comment>
<feature type="transmembrane region" description="Helical" evidence="6">
    <location>
        <begin position="240"/>
        <end position="261"/>
    </location>
</feature>
<dbReference type="InterPro" id="IPR003841">
    <property type="entry name" value="Na/Pi_transpt"/>
</dbReference>
<evidence type="ECO:0000313" key="7">
    <source>
        <dbReference type="EMBL" id="MDF2095503.1"/>
    </source>
</evidence>
<keyword evidence="8" id="KW-1185">Reference proteome</keyword>
<dbReference type="EMBL" id="JARHUD010000003">
    <property type="protein sequence ID" value="MDF2095503.1"/>
    <property type="molecule type" value="Genomic_DNA"/>
</dbReference>
<keyword evidence="5 6" id="KW-0472">Membrane</keyword>
<feature type="transmembrane region" description="Helical" evidence="6">
    <location>
        <begin position="132"/>
        <end position="149"/>
    </location>
</feature>
<dbReference type="PANTHER" id="PTHR10010">
    <property type="entry name" value="SOLUTE CARRIER FAMILY 34 SODIUM PHOSPHATE , MEMBER 2-RELATED"/>
    <property type="match status" value="1"/>
</dbReference>
<feature type="transmembrane region" description="Helical" evidence="6">
    <location>
        <begin position="161"/>
        <end position="184"/>
    </location>
</feature>
<evidence type="ECO:0000256" key="3">
    <source>
        <dbReference type="ARBA" id="ARBA00022692"/>
    </source>
</evidence>